<feature type="modified residue" description="4-aspartylphosphate" evidence="9">
    <location>
        <position position="921"/>
    </location>
</feature>
<feature type="domain" description="Histidine kinase" evidence="12">
    <location>
        <begin position="618"/>
        <end position="846"/>
    </location>
</feature>
<dbReference type="CDD" id="cd00082">
    <property type="entry name" value="HisKA"/>
    <property type="match status" value="1"/>
</dbReference>
<evidence type="ECO:0000259" key="15">
    <source>
        <dbReference type="PROSITE" id="PS50924"/>
    </source>
</evidence>
<dbReference type="InterPro" id="IPR035965">
    <property type="entry name" value="PAS-like_dom_sf"/>
</dbReference>
<dbReference type="Gene3D" id="3.30.565.10">
    <property type="entry name" value="Histidine kinase-like ATPase, C-terminal domain"/>
    <property type="match status" value="1"/>
</dbReference>
<dbReference type="InterPro" id="IPR000700">
    <property type="entry name" value="PAS-assoc_C"/>
</dbReference>
<evidence type="ECO:0000256" key="5">
    <source>
        <dbReference type="ARBA" id="ARBA00022679"/>
    </source>
</evidence>
<evidence type="ECO:0000256" key="6">
    <source>
        <dbReference type="ARBA" id="ARBA00022777"/>
    </source>
</evidence>
<name>A0A2W4WPA8_9CYAN</name>
<comment type="similarity">
    <text evidence="2">In the N-terminal section; belongs to the phytochrome family.</text>
</comment>
<dbReference type="InterPro" id="IPR016132">
    <property type="entry name" value="Phyto_chromo_attachment"/>
</dbReference>
<accession>A0A2W4WPA8</accession>
<keyword evidence="7" id="KW-0902">Two-component regulatory system</keyword>
<feature type="domain" description="Response regulatory" evidence="13">
    <location>
        <begin position="872"/>
        <end position="988"/>
    </location>
</feature>
<dbReference type="Gene3D" id="3.30.450.20">
    <property type="entry name" value="PAS domain"/>
    <property type="match status" value="1"/>
</dbReference>
<evidence type="ECO:0000256" key="2">
    <source>
        <dbReference type="ARBA" id="ARBA00006402"/>
    </source>
</evidence>
<dbReference type="Gene3D" id="3.40.50.2300">
    <property type="match status" value="1"/>
</dbReference>
<dbReference type="PRINTS" id="PR00344">
    <property type="entry name" value="BCTRLSENSOR"/>
</dbReference>
<dbReference type="InterPro" id="IPR000014">
    <property type="entry name" value="PAS"/>
</dbReference>
<gene>
    <name evidence="16" type="ORF">DCF17_05295</name>
</gene>
<dbReference type="CDD" id="cd00130">
    <property type="entry name" value="PAS"/>
    <property type="match status" value="1"/>
</dbReference>
<dbReference type="CDD" id="cd16922">
    <property type="entry name" value="HATPase_EvgS-ArcB-TorS-like"/>
    <property type="match status" value="1"/>
</dbReference>
<evidence type="ECO:0000313" key="17">
    <source>
        <dbReference type="Proteomes" id="UP000249081"/>
    </source>
</evidence>
<dbReference type="FunFam" id="3.30.565.10:FF:000010">
    <property type="entry name" value="Sensor histidine kinase RcsC"/>
    <property type="match status" value="1"/>
</dbReference>
<dbReference type="PROSITE" id="PS50113">
    <property type="entry name" value="PAC"/>
    <property type="match status" value="1"/>
</dbReference>
<dbReference type="PROSITE" id="PS50109">
    <property type="entry name" value="HIS_KIN"/>
    <property type="match status" value="1"/>
</dbReference>
<keyword evidence="6 16" id="KW-0418">Kinase</keyword>
<evidence type="ECO:0000256" key="10">
    <source>
        <dbReference type="PROSITE-ProRule" id="PRU00244"/>
    </source>
</evidence>
<evidence type="ECO:0000256" key="4">
    <source>
        <dbReference type="ARBA" id="ARBA00022553"/>
    </source>
</evidence>
<organism evidence="16 17">
    <name type="scientific">Shackletoniella antarctica</name>
    <dbReference type="NCBI Taxonomy" id="268115"/>
    <lineage>
        <taxon>Bacteria</taxon>
        <taxon>Bacillati</taxon>
        <taxon>Cyanobacteriota</taxon>
        <taxon>Cyanophyceae</taxon>
        <taxon>Oculatellales</taxon>
        <taxon>Oculatellaceae</taxon>
        <taxon>Shackletoniella</taxon>
    </lineage>
</organism>
<dbReference type="GO" id="GO:0016020">
    <property type="term" value="C:membrane"/>
    <property type="evidence" value="ECO:0007669"/>
    <property type="project" value="UniProtKB-UniRule"/>
</dbReference>
<dbReference type="Proteomes" id="UP000249081">
    <property type="component" value="Unassembled WGS sequence"/>
</dbReference>
<protein>
    <recommendedName>
        <fullName evidence="8">Circadian input-output histidine kinase CikA</fullName>
        <ecNumber evidence="3">2.7.13.3</ecNumber>
    </recommendedName>
</protein>
<feature type="domain" description="PAC" evidence="14">
    <location>
        <begin position="338"/>
        <end position="391"/>
    </location>
</feature>
<evidence type="ECO:0000259" key="13">
    <source>
        <dbReference type="PROSITE" id="PS50110"/>
    </source>
</evidence>
<feature type="domain" description="MHYT" evidence="15">
    <location>
        <begin position="9"/>
        <end position="203"/>
    </location>
</feature>
<feature type="transmembrane region" description="Helical" evidence="10">
    <location>
        <begin position="178"/>
        <end position="198"/>
    </location>
</feature>
<dbReference type="Pfam" id="PF00512">
    <property type="entry name" value="HisKA"/>
    <property type="match status" value="1"/>
</dbReference>
<evidence type="ECO:0000256" key="9">
    <source>
        <dbReference type="PROSITE-ProRule" id="PRU00169"/>
    </source>
</evidence>
<dbReference type="CDD" id="cd17546">
    <property type="entry name" value="REC_hyHK_CKI1_RcsC-like"/>
    <property type="match status" value="1"/>
</dbReference>
<dbReference type="PANTHER" id="PTHR43047">
    <property type="entry name" value="TWO-COMPONENT HISTIDINE PROTEIN KINASE"/>
    <property type="match status" value="1"/>
</dbReference>
<dbReference type="InterPro" id="IPR003661">
    <property type="entry name" value="HisK_dim/P_dom"/>
</dbReference>
<comment type="catalytic activity">
    <reaction evidence="1">
        <text>ATP + protein L-histidine = ADP + protein N-phospho-L-histidine.</text>
        <dbReference type="EC" id="2.7.13.3"/>
    </reaction>
</comment>
<dbReference type="SUPFAM" id="SSF55785">
    <property type="entry name" value="PYP-like sensor domain (PAS domain)"/>
    <property type="match status" value="1"/>
</dbReference>
<dbReference type="InterPro" id="IPR011006">
    <property type="entry name" value="CheY-like_superfamily"/>
</dbReference>
<evidence type="ECO:0000259" key="12">
    <source>
        <dbReference type="PROSITE" id="PS50109"/>
    </source>
</evidence>
<dbReference type="PROSITE" id="PS50924">
    <property type="entry name" value="MHYT"/>
    <property type="match status" value="1"/>
</dbReference>
<dbReference type="InterPro" id="IPR029016">
    <property type="entry name" value="GAF-like_dom_sf"/>
</dbReference>
<evidence type="ECO:0000313" key="16">
    <source>
        <dbReference type="EMBL" id="PZO43689.1"/>
    </source>
</evidence>
<reference evidence="17" key="1">
    <citation type="submission" date="2018-04" db="EMBL/GenBank/DDBJ databases">
        <authorList>
            <person name="Cornet L."/>
        </authorList>
    </citation>
    <scope>NUCLEOTIDE SEQUENCE [LARGE SCALE GENOMIC DNA]</scope>
</reference>
<feature type="domain" description="Phytochrome chromophore attachment site" evidence="11">
    <location>
        <begin position="411"/>
        <end position="577"/>
    </location>
</feature>
<keyword evidence="10" id="KW-0472">Membrane</keyword>
<evidence type="ECO:0000259" key="14">
    <source>
        <dbReference type="PROSITE" id="PS50113"/>
    </source>
</evidence>
<dbReference type="InterPro" id="IPR004358">
    <property type="entry name" value="Sig_transdc_His_kin-like_C"/>
</dbReference>
<reference evidence="16 17" key="2">
    <citation type="submission" date="2018-06" db="EMBL/GenBank/DDBJ databases">
        <title>Metagenomic assembly of (sub)arctic Cyanobacteria and their associated microbiome from non-axenic cultures.</title>
        <authorList>
            <person name="Baurain D."/>
        </authorList>
    </citation>
    <scope>NUCLEOTIDE SEQUENCE [LARGE SCALE GENOMIC DNA]</scope>
    <source>
        <strain evidence="16">ULC041bin1</strain>
    </source>
</reference>
<dbReference type="InterPro" id="IPR005467">
    <property type="entry name" value="His_kinase_dom"/>
</dbReference>
<dbReference type="PROSITE" id="PS50110">
    <property type="entry name" value="RESPONSE_REGULATORY"/>
    <property type="match status" value="1"/>
</dbReference>
<dbReference type="SMART" id="SM00387">
    <property type="entry name" value="HATPase_c"/>
    <property type="match status" value="1"/>
</dbReference>
<dbReference type="SUPFAM" id="SSF55874">
    <property type="entry name" value="ATPase domain of HSP90 chaperone/DNA topoisomerase II/histidine kinase"/>
    <property type="match status" value="1"/>
</dbReference>
<dbReference type="InterPro" id="IPR005330">
    <property type="entry name" value="MHYT_dom"/>
</dbReference>
<dbReference type="PROSITE" id="PS50046">
    <property type="entry name" value="PHYTOCHROME_2"/>
    <property type="match status" value="1"/>
</dbReference>
<proteinExistence type="inferred from homology"/>
<evidence type="ECO:0000256" key="7">
    <source>
        <dbReference type="ARBA" id="ARBA00023012"/>
    </source>
</evidence>
<dbReference type="SMART" id="SM00388">
    <property type="entry name" value="HisKA"/>
    <property type="match status" value="1"/>
</dbReference>
<dbReference type="AlphaFoldDB" id="A0A2W4WPA8"/>
<dbReference type="GO" id="GO:0000155">
    <property type="term" value="F:phosphorelay sensor kinase activity"/>
    <property type="evidence" value="ECO:0007669"/>
    <property type="project" value="InterPro"/>
</dbReference>
<dbReference type="Pfam" id="PF01590">
    <property type="entry name" value="GAF"/>
    <property type="match status" value="1"/>
</dbReference>
<dbReference type="Gene3D" id="3.30.450.40">
    <property type="match status" value="1"/>
</dbReference>
<dbReference type="InterPro" id="IPR036890">
    <property type="entry name" value="HATPase_C_sf"/>
</dbReference>
<feature type="transmembrane region" description="Helical" evidence="10">
    <location>
        <begin position="107"/>
        <end position="126"/>
    </location>
</feature>
<evidence type="ECO:0000259" key="11">
    <source>
        <dbReference type="PROSITE" id="PS50046"/>
    </source>
</evidence>
<dbReference type="SMART" id="SM00065">
    <property type="entry name" value="GAF"/>
    <property type="match status" value="1"/>
</dbReference>
<dbReference type="Pfam" id="PF02518">
    <property type="entry name" value="HATPase_c"/>
    <property type="match status" value="1"/>
</dbReference>
<evidence type="ECO:0000256" key="8">
    <source>
        <dbReference type="ARBA" id="ARBA00074306"/>
    </source>
</evidence>
<dbReference type="InterPro" id="IPR001789">
    <property type="entry name" value="Sig_transdc_resp-reg_receiver"/>
</dbReference>
<dbReference type="EC" id="2.7.13.3" evidence="3"/>
<evidence type="ECO:0000256" key="1">
    <source>
        <dbReference type="ARBA" id="ARBA00000085"/>
    </source>
</evidence>
<keyword evidence="10" id="KW-1133">Transmembrane helix</keyword>
<keyword evidence="4 9" id="KW-0597">Phosphoprotein</keyword>
<feature type="transmembrane region" description="Helical" evidence="10">
    <location>
        <begin position="146"/>
        <end position="166"/>
    </location>
</feature>
<feature type="transmembrane region" description="Helical" evidence="10">
    <location>
        <begin position="6"/>
        <end position="26"/>
    </location>
</feature>
<dbReference type="InterPro" id="IPR003018">
    <property type="entry name" value="GAF"/>
</dbReference>
<feature type="transmembrane region" description="Helical" evidence="10">
    <location>
        <begin position="218"/>
        <end position="240"/>
    </location>
</feature>
<feature type="transmembrane region" description="Helical" evidence="10">
    <location>
        <begin position="75"/>
        <end position="100"/>
    </location>
</feature>
<sequence length="1090" mass="119239">MVYPLVGHYSVGLVCLSVGIAMLSSYTTLSLGHRILATTGWRQWPWLLGGAVAMGTGIWATHFVAMLALEMPVPITYNLLTTGFSLVYAVLAAGVALGLVSRPGLNWLSLSAGGVVMGLAIAWMHYTGMAAMQMPAHISYRWWPVALSVAIAVSASTLALGLTLWSRRHPSQGKIWPASLSVLALGLAIGGLHYTAMSGTMFEPAVASKTDTMPALDATWLGLAVALGAGLILMITLVMLRLNQRLTEQRLQEEARAKSEQQFRTLIREMGVGVIMLNAKAEILISNQAAREFLHLPELEGAPLVFGQTASICQENGTSFIPAYLPVQQAIAQKAPVDDVVIGVSTAQSDSVRWLLMNVDPQLSEAGDVERVVCTCSDITSQKQAEDSVRVVANREQTVMRVVQRMRQTLDLKTIFAATTEELQTAAGCDRVWIYRFNPDWSGVVVAESLTDPTAPSTLAASDTSEPLIDRADCGVRQMQNSAFDESYSLLEDTYLKETQAETYRQDRTYHRVNDIYSEGFDACYLGFLEQWQVRAYVIVPIFAGSQLWGLLGIYAHHQPRTWTRHEVKMVLQVGAHLGTAVQQANLLHQTQQQAQDLAVAKQAADAASQAKGDFLASMSHELRTPLNAILGFSQILHDDATLNDDHRDLINIVNRSGNHLLGLINNVLSLAKIEANKITLDETDFDLHQTLQAVDDMLQLKADSRGIRLDVMPSPPLPYRLRADEGKLRQILINLIGNAIKFTPQGGVTVRSHLQNTAAAPDSNSTKTQWLEITVQDTGVGIESEELRHLFQPFEQTQSGRRSAEGTGLGLSLSHNFAQLMGGSITVNSTSGEGSIFTVRLPVGQSTAVALDPVEVKQIILRLAPNQPRHRILIADDGAESRLLMRRWLEEVGFEVREASQGQEAVEIWTAWQPHLICLDMRMPVLDGYGVARQVRQLPGGDATVIVAVTASVFEEQRSDCIAAGCNAVLPKPLDRAMLLDHVGRSLNLTYQYAEAGGADAENTQTAAFCRDQNRLPLTQADFSHLAPDWLAQVHQAAQAADDRQVRQLIAQLPVEQHPLARRLDCLVNDFRLDVIIELTAVPPAPVSL</sequence>
<keyword evidence="5" id="KW-0808">Transferase</keyword>
<comment type="caution">
    <text evidence="10">Lacks conserved residue(s) required for the propagation of feature annotation.</text>
</comment>
<dbReference type="SUPFAM" id="SSF52172">
    <property type="entry name" value="CheY-like"/>
    <property type="match status" value="1"/>
</dbReference>
<feature type="transmembrane region" description="Helical" evidence="10">
    <location>
        <begin position="536"/>
        <end position="556"/>
    </location>
</feature>
<dbReference type="SUPFAM" id="SSF55781">
    <property type="entry name" value="GAF domain-like"/>
    <property type="match status" value="1"/>
</dbReference>
<dbReference type="Gene3D" id="1.10.287.130">
    <property type="match status" value="1"/>
</dbReference>
<dbReference type="EMBL" id="QBMN01000024">
    <property type="protein sequence ID" value="PZO43689.1"/>
    <property type="molecule type" value="Genomic_DNA"/>
</dbReference>
<dbReference type="InterPro" id="IPR036097">
    <property type="entry name" value="HisK_dim/P_sf"/>
</dbReference>
<evidence type="ECO:0000256" key="3">
    <source>
        <dbReference type="ARBA" id="ARBA00012438"/>
    </source>
</evidence>
<comment type="caution">
    <text evidence="16">The sequence shown here is derived from an EMBL/GenBank/DDBJ whole genome shotgun (WGS) entry which is preliminary data.</text>
</comment>
<dbReference type="Pfam" id="PF03707">
    <property type="entry name" value="MHYT"/>
    <property type="match status" value="2"/>
</dbReference>
<keyword evidence="10" id="KW-0812">Transmembrane</keyword>
<dbReference type="Pfam" id="PF00072">
    <property type="entry name" value="Response_reg"/>
    <property type="match status" value="1"/>
</dbReference>
<dbReference type="SUPFAM" id="SSF47384">
    <property type="entry name" value="Homodimeric domain of signal transducing histidine kinase"/>
    <property type="match status" value="1"/>
</dbReference>
<dbReference type="SMART" id="SM00448">
    <property type="entry name" value="REC"/>
    <property type="match status" value="1"/>
</dbReference>
<dbReference type="InterPro" id="IPR003594">
    <property type="entry name" value="HATPase_dom"/>
</dbReference>
<feature type="transmembrane region" description="Helical" evidence="10">
    <location>
        <begin position="46"/>
        <end position="69"/>
    </location>
</feature>